<dbReference type="Pfam" id="PF01477">
    <property type="entry name" value="PLAT"/>
    <property type="match status" value="2"/>
</dbReference>
<dbReference type="STRING" id="307972.A0A2G8L3I1"/>
<protein>
    <submittedName>
        <fullName evidence="3">Putative lipoxygenase-likey domain-containing protein 1</fullName>
    </submittedName>
</protein>
<dbReference type="SUPFAM" id="SSF49723">
    <property type="entry name" value="Lipase/lipooxygenase domain (PLAT/LH2 domain)"/>
    <property type="match status" value="2"/>
</dbReference>
<dbReference type="InterPro" id="IPR052970">
    <property type="entry name" value="Inner_ear_hair_cell_LOXHD"/>
</dbReference>
<dbReference type="InterPro" id="IPR036392">
    <property type="entry name" value="PLAT/LH2_dom_sf"/>
</dbReference>
<feature type="domain" description="PLAT" evidence="2">
    <location>
        <begin position="36"/>
        <end position="162"/>
    </location>
</feature>
<dbReference type="Gene3D" id="2.60.60.20">
    <property type="entry name" value="PLAT/LH2 domain"/>
    <property type="match status" value="1"/>
</dbReference>
<dbReference type="PANTHER" id="PTHR45901">
    <property type="entry name" value="PROTEIN CBG12474"/>
    <property type="match status" value="1"/>
</dbReference>
<comment type="caution">
    <text evidence="1">Lacks conserved residue(s) required for the propagation of feature annotation.</text>
</comment>
<dbReference type="PANTHER" id="PTHR45901:SF3">
    <property type="entry name" value="LIPOXYGENASE HOMOLOGY DOMAIN-CONTAINING PROTEIN 1"/>
    <property type="match status" value="1"/>
</dbReference>
<proteinExistence type="predicted"/>
<keyword evidence="4" id="KW-1185">Reference proteome</keyword>
<feature type="domain" description="PLAT" evidence="2">
    <location>
        <begin position="179"/>
        <end position="295"/>
    </location>
</feature>
<feature type="domain" description="PLAT" evidence="2">
    <location>
        <begin position="1"/>
        <end position="22"/>
    </location>
</feature>
<dbReference type="EMBL" id="MRZV01000233">
    <property type="protein sequence ID" value="PIK54823.1"/>
    <property type="molecule type" value="Genomic_DNA"/>
</dbReference>
<dbReference type="AlphaFoldDB" id="A0A2G8L3I1"/>
<evidence type="ECO:0000313" key="4">
    <source>
        <dbReference type="Proteomes" id="UP000230750"/>
    </source>
</evidence>
<name>A0A2G8L3I1_STIJA</name>
<reference evidence="3 4" key="1">
    <citation type="journal article" date="2017" name="PLoS Biol.">
        <title>The sea cucumber genome provides insights into morphological evolution and visceral regeneration.</title>
        <authorList>
            <person name="Zhang X."/>
            <person name="Sun L."/>
            <person name="Yuan J."/>
            <person name="Sun Y."/>
            <person name="Gao Y."/>
            <person name="Zhang L."/>
            <person name="Li S."/>
            <person name="Dai H."/>
            <person name="Hamel J.F."/>
            <person name="Liu C."/>
            <person name="Yu Y."/>
            <person name="Liu S."/>
            <person name="Lin W."/>
            <person name="Guo K."/>
            <person name="Jin S."/>
            <person name="Xu P."/>
            <person name="Storey K.B."/>
            <person name="Huan P."/>
            <person name="Zhang T."/>
            <person name="Zhou Y."/>
            <person name="Zhang J."/>
            <person name="Lin C."/>
            <person name="Li X."/>
            <person name="Xing L."/>
            <person name="Huo D."/>
            <person name="Sun M."/>
            <person name="Wang L."/>
            <person name="Mercier A."/>
            <person name="Li F."/>
            <person name="Yang H."/>
            <person name="Xiang J."/>
        </authorList>
    </citation>
    <scope>NUCLEOTIDE SEQUENCE [LARGE SCALE GENOMIC DNA]</scope>
    <source>
        <strain evidence="3">Shaxun</strain>
        <tissue evidence="3">Muscle</tissue>
    </source>
</reference>
<sequence length="299" mass="33656">MFLCNRWLARDEDDNQIMRELICAGLESQKEEKGKITYEIAVTTTDKRDASTTQNGWIILEGENRTSKEFVMENSVKKKVLRRGDTDIFKFQTKRLGKVKSVLLGHSVRDSGSPPKGSGRDVDWHCHEVIVTDTSDGSKYSFPCKAWIPLGEGTDDAKRLVCEKTEEGRMSIARSLAPVQYEVVVVTSSEKGAGTDANVCLTIYGANGDSGKQPLKQRFRDLFEKGQTDKFKLEFLDLGELQKIRIEHDNAGFNPGWLCDNVVITNLMTGKATKFPCNKWLDKKKGDGELFKELYAVQE</sequence>
<comment type="caution">
    <text evidence="3">The sequence shown here is derived from an EMBL/GenBank/DDBJ whole genome shotgun (WGS) entry which is preliminary data.</text>
</comment>
<accession>A0A2G8L3I1</accession>
<dbReference type="PROSITE" id="PS50095">
    <property type="entry name" value="PLAT"/>
    <property type="match status" value="3"/>
</dbReference>
<evidence type="ECO:0000259" key="2">
    <source>
        <dbReference type="PROSITE" id="PS50095"/>
    </source>
</evidence>
<dbReference type="Gene3D" id="2.40.180.10">
    <property type="entry name" value="Catalase core domain"/>
    <property type="match status" value="1"/>
</dbReference>
<dbReference type="InterPro" id="IPR001024">
    <property type="entry name" value="PLAT/LH2_dom"/>
</dbReference>
<organism evidence="3 4">
    <name type="scientific">Stichopus japonicus</name>
    <name type="common">Sea cucumber</name>
    <dbReference type="NCBI Taxonomy" id="307972"/>
    <lineage>
        <taxon>Eukaryota</taxon>
        <taxon>Metazoa</taxon>
        <taxon>Echinodermata</taxon>
        <taxon>Eleutherozoa</taxon>
        <taxon>Echinozoa</taxon>
        <taxon>Holothuroidea</taxon>
        <taxon>Aspidochirotacea</taxon>
        <taxon>Aspidochirotida</taxon>
        <taxon>Stichopodidae</taxon>
        <taxon>Apostichopus</taxon>
    </lineage>
</organism>
<dbReference type="Proteomes" id="UP000230750">
    <property type="component" value="Unassembled WGS sequence"/>
</dbReference>
<dbReference type="CDD" id="cd01756">
    <property type="entry name" value="PLAT_repeat"/>
    <property type="match status" value="1"/>
</dbReference>
<evidence type="ECO:0000256" key="1">
    <source>
        <dbReference type="PROSITE-ProRule" id="PRU00152"/>
    </source>
</evidence>
<evidence type="ECO:0000313" key="3">
    <source>
        <dbReference type="EMBL" id="PIK54823.1"/>
    </source>
</evidence>
<dbReference type="OrthoDB" id="5322100at2759"/>
<dbReference type="SMART" id="SM00308">
    <property type="entry name" value="LH2"/>
    <property type="match status" value="2"/>
</dbReference>
<gene>
    <name evidence="3" type="ORF">BSL78_08252</name>
</gene>